<dbReference type="Pfam" id="PF11316">
    <property type="entry name" value="Rhamno_transf"/>
    <property type="match status" value="1"/>
</dbReference>
<dbReference type="AlphaFoldDB" id="A0A345NPD9"/>
<evidence type="ECO:0000313" key="3">
    <source>
        <dbReference type="Proteomes" id="UP000253790"/>
    </source>
</evidence>
<organism evidence="2 3">
    <name type="scientific">Ornithinimicrobium avium</name>
    <dbReference type="NCBI Taxonomy" id="2283195"/>
    <lineage>
        <taxon>Bacteria</taxon>
        <taxon>Bacillati</taxon>
        <taxon>Actinomycetota</taxon>
        <taxon>Actinomycetes</taxon>
        <taxon>Micrococcales</taxon>
        <taxon>Ornithinimicrobiaceae</taxon>
        <taxon>Ornithinimicrobium</taxon>
    </lineage>
</organism>
<dbReference type="InterPro" id="IPR021466">
    <property type="entry name" value="Put_rhamnosyl_transferase"/>
</dbReference>
<protein>
    <submittedName>
        <fullName evidence="2">Uncharacterized protein</fullName>
    </submittedName>
</protein>
<dbReference type="KEGG" id="orn:DV701_12915"/>
<evidence type="ECO:0000313" key="2">
    <source>
        <dbReference type="EMBL" id="AXH96897.1"/>
    </source>
</evidence>
<proteinExistence type="predicted"/>
<evidence type="ECO:0000256" key="1">
    <source>
        <dbReference type="SAM" id="MobiDB-lite"/>
    </source>
</evidence>
<dbReference type="OrthoDB" id="9771846at2"/>
<gene>
    <name evidence="2" type="ORF">DV701_12915</name>
</gene>
<dbReference type="EMBL" id="CP031229">
    <property type="protein sequence ID" value="AXH96897.1"/>
    <property type="molecule type" value="Genomic_DNA"/>
</dbReference>
<name>A0A345NPD9_9MICO</name>
<keyword evidence="3" id="KW-1185">Reference proteome</keyword>
<feature type="compositionally biased region" description="Basic residues" evidence="1">
    <location>
        <begin position="446"/>
        <end position="459"/>
    </location>
</feature>
<dbReference type="RefSeq" id="WP_114928813.1">
    <property type="nucleotide sequence ID" value="NZ_CP031229.1"/>
</dbReference>
<reference evidence="2 3" key="1">
    <citation type="submission" date="2018-07" db="EMBL/GenBank/DDBJ databases">
        <title>Complete genome sequencing of Ornithinimicrobium sp. AMA3305.</title>
        <authorList>
            <person name="Bae J.-W."/>
        </authorList>
    </citation>
    <scope>NUCLEOTIDE SEQUENCE [LARGE SCALE GENOMIC DNA]</scope>
    <source>
        <strain evidence="2 3">AMA3305</strain>
    </source>
</reference>
<sequence>MDETCTSSGFDHFLLTRFSAVLCPGQPPAEEDWLYYRLAFFLDACLPSVLSQRGAQPFEWLVLLDDRCPDGFREQVEELAEGAFTPLWSHEPFRRDSFAGPVVDRSDAAYLITTRIDSDDAMAVDLMAAVQGQFERQELMFVNFARGVQIDRSGAVYRSDVLSSPFLSLVERRDEGPPRTVYAAKHARARSLAPLREVRAPVMWAQVLHGTNLSNIVNGVRVDPRVVDERFRIDLGYEARPGRARLLRGQVSHLGQLARLWAAHPGELTKWAEATAWTLRGTHERPQQDGAPTVTDRVQEWEREARTRLRQAGWDLTARANRLVPGRERVVAGDVEEVLARDRVAVLAEWARGPRLREDARRAASAYADAGLGVLVVGARDPWAALRPGPVPPGVAVARRGNTAYDFGSWAWALATWPQLAAKDLVVLTNDSLVGPLAPVDELLRRSGRRRRTSGRRRPGGGPSSTCRAISSPSVGACWAARRCATSSPGWGRPAPSVRWC</sequence>
<dbReference type="Proteomes" id="UP000253790">
    <property type="component" value="Chromosome"/>
</dbReference>
<accession>A0A345NPD9</accession>
<feature type="region of interest" description="Disordered" evidence="1">
    <location>
        <begin position="446"/>
        <end position="471"/>
    </location>
</feature>